<accession>A0A1D7VN47</accession>
<feature type="region of interest" description="Disordered" evidence="1">
    <location>
        <begin position="1"/>
        <end position="25"/>
    </location>
</feature>
<dbReference type="AlphaFoldDB" id="A0A1D7VN47"/>
<dbReference type="Proteomes" id="UP000094094">
    <property type="component" value="Chromosome"/>
</dbReference>
<dbReference type="EMBL" id="CP017157">
    <property type="protein sequence ID" value="AOP47938.1"/>
    <property type="molecule type" value="Genomic_DNA"/>
</dbReference>
<evidence type="ECO:0000313" key="3">
    <source>
        <dbReference type="Proteomes" id="UP000094094"/>
    </source>
</evidence>
<organism evidence="2 3">
    <name type="scientific">Streptomyces lydicus</name>
    <dbReference type="NCBI Taxonomy" id="47763"/>
    <lineage>
        <taxon>Bacteria</taxon>
        <taxon>Bacillati</taxon>
        <taxon>Actinomycetota</taxon>
        <taxon>Actinomycetes</taxon>
        <taxon>Kitasatosporales</taxon>
        <taxon>Streptomycetaceae</taxon>
        <taxon>Streptomyces</taxon>
    </lineage>
</organism>
<dbReference type="RefSeq" id="WP_069570080.1">
    <property type="nucleotide sequence ID" value="NZ_CP017157.1"/>
</dbReference>
<evidence type="ECO:0000256" key="1">
    <source>
        <dbReference type="SAM" id="MobiDB-lite"/>
    </source>
</evidence>
<keyword evidence="3" id="KW-1185">Reference proteome</keyword>
<proteinExistence type="predicted"/>
<evidence type="ECO:0000313" key="2">
    <source>
        <dbReference type="EMBL" id="AOP47938.1"/>
    </source>
</evidence>
<name>A0A1D7VN47_9ACTN</name>
<dbReference type="KEGG" id="slc:SL103_18355"/>
<gene>
    <name evidence="2" type="ORF">SL103_18355</name>
</gene>
<sequence>MDRVDELVGQDAGHPAAVDIDGDGLDPVADDPYTVLLDQGVGARERVANQVVDRHPESVQGGHAGLHSGQFEEAADHVAHALASARIRAR</sequence>
<reference evidence="2 3" key="1">
    <citation type="submission" date="2016-09" db="EMBL/GenBank/DDBJ databases">
        <title>Complete genome sequencing of Streptomyces lydicus 103 and metabolic pathways analysis of antibiotic biosynthesis.</title>
        <authorList>
            <person name="Jia N."/>
            <person name="Ding M.-Z."/>
            <person name="Gao F."/>
            <person name="Yuan Y.-J."/>
        </authorList>
    </citation>
    <scope>NUCLEOTIDE SEQUENCE [LARGE SCALE GENOMIC DNA]</scope>
    <source>
        <strain evidence="2 3">103</strain>
    </source>
</reference>
<protein>
    <submittedName>
        <fullName evidence="2">Uncharacterized protein</fullName>
    </submittedName>
</protein>